<evidence type="ECO:0000313" key="3">
    <source>
        <dbReference type="Proteomes" id="UP001374535"/>
    </source>
</evidence>
<keyword evidence="1" id="KW-0472">Membrane</keyword>
<dbReference type="PANTHER" id="PTHR33739">
    <property type="entry name" value="OS07G0681500 PROTEIN"/>
    <property type="match status" value="1"/>
</dbReference>
<dbReference type="Proteomes" id="UP001374535">
    <property type="component" value="Chromosome 6"/>
</dbReference>
<keyword evidence="1" id="KW-0812">Transmembrane</keyword>
<name>A0AAQ3RV94_VIGMU</name>
<reference evidence="2 3" key="1">
    <citation type="journal article" date="2023" name="Life. Sci Alliance">
        <title>Evolutionary insights into 3D genome organization and epigenetic landscape of Vigna mungo.</title>
        <authorList>
            <person name="Junaid A."/>
            <person name="Singh B."/>
            <person name="Bhatia S."/>
        </authorList>
    </citation>
    <scope>NUCLEOTIDE SEQUENCE [LARGE SCALE GENOMIC DNA]</scope>
    <source>
        <strain evidence="2">Urdbean</strain>
    </source>
</reference>
<protein>
    <recommendedName>
        <fullName evidence="4">Mediator of RNA polymerase II transcription subunit 33A</fullName>
    </recommendedName>
</protein>
<feature type="transmembrane region" description="Helical" evidence="1">
    <location>
        <begin position="1258"/>
        <end position="1282"/>
    </location>
</feature>
<dbReference type="PANTHER" id="PTHR33739:SF3">
    <property type="entry name" value="OS07G0681500 PROTEIN"/>
    <property type="match status" value="1"/>
</dbReference>
<keyword evidence="3" id="KW-1185">Reference proteome</keyword>
<dbReference type="InterPro" id="IPR039638">
    <property type="entry name" value="MED33A/B"/>
</dbReference>
<feature type="transmembrane region" description="Helical" evidence="1">
    <location>
        <begin position="1322"/>
        <end position="1341"/>
    </location>
</feature>
<evidence type="ECO:0000256" key="1">
    <source>
        <dbReference type="SAM" id="Phobius"/>
    </source>
</evidence>
<keyword evidence="1" id="KW-1133">Transmembrane helix</keyword>
<accession>A0AAQ3RV94</accession>
<sequence length="1396" mass="153230">MEEWNDEVREEVLKRLKLWQQCSKKPAAALVTELVEHLNTLGIALPSPELGELLVSQICFDNNHPWMWKFTHHALSSRLLFPLQILSLLASNAIPHRHSHPHSFALFLPLLSQYAFSFHPTPSLSCNRKIVSSVDSALRISETYKVRDLEIGHVFVLFFYEIVISLLDCMLIDWGFQVTFSEKSSLVAAGKGEDCMDIDRNVTQSFEKSEYREKIRKRNSFTALERLQFLESLELASSELKLVNQVLTKVSANMRGVSHFDYSLSKHRLVGTLIDMGSCKIPLRCNYRFCQSPCWVPFDIYMENAMDSRQIPTKSAIDVLTEGIKTLQMLNQASWQETFLALWLSALRLVQRERDPPEGPIPHLVARLCVLLCIVPLAIANVLRDVSEHNLSSIQVSMESEYTHEMKSDDSVKRELMSSVQVLGHFSGLLCSPTLVIDAANQAARKAASFIYNSMNGKGESGTGIHANANTKAGGNLRHLIVEACIARNLMDTSIYFCPGYVSTSVLSLSDSSPPEKSPWSMFMEGTPLNNTLISSLTMTPASSLAEIEKLYYIALNGSDVERPAAAKILCGASLGHGWYIQVKNPIPTRDIANCSLTLMYTLVFTKGANSFMSKVVKLLLIASSIYVENVPIPQESSRTSPLALEETMHHTAISGGDLVKLHSKSGFLNGPGFEFDRFEPTSVSPEHVIHHVIKLLASPLPPSHAGSRSLLVDNMPMLCAVLRGASSVDTVHILSLHGVVPTVAAALLPLCEAFGSIKPTSNSTGDESSTTYMAFSLAFLFLIRLWKFCRPPLDLCITELGVAVGGLEYILSLHNHRVMYSQDKRKSNPNLPESASAKPVYIDSFPKLRALYCQYKSCVASALSGISTGNSIHQTANMILSMIYQKITKVGISSSNSSSPTSSNACSSLINSGEDAFQRPMLPAWEVLEALPFVLESILTACAHGRISSRELTTGLRDLVDFLPASLAAIIDYFSSEVTRGVWKLVSMNGTDWPSPAALLPSIELEIKDILTHVGVEVPNCSSGGSPVMLPLPMAALVSLSITFKLDKSLEYMHAITGAALENCASGCPWPSMPIIGSLWAQKVRRWHHFIVVSGSRSVFRQNNESVAQLLRSCFTSFLGTLSVSTSKLTSECGVNGLLGSTITAPGAYPYVAPGFLFLRSCRNIHNVQYVNDIIVGLVTEFSNELAGRRSDAGSRRIKSNESSLSLAAQSAKEVATLGASLLCAAGGMLLVQELYKETIPTWLLSSRDVKKNNDSVASYILEGYAMAYLLILSGSIIWGVGTKLPPGTFSRRSRTIEVHLDFLAEVMEKKISLSCNPITWKTYVCCFVGFMVSLAPVWIQEVRVDTLKKLALGLSRWNEHEIALSLLHRGGLAAMGALAELVTVIESERMLPPS</sequence>
<organism evidence="2 3">
    <name type="scientific">Vigna mungo</name>
    <name type="common">Black gram</name>
    <name type="synonym">Phaseolus mungo</name>
    <dbReference type="NCBI Taxonomy" id="3915"/>
    <lineage>
        <taxon>Eukaryota</taxon>
        <taxon>Viridiplantae</taxon>
        <taxon>Streptophyta</taxon>
        <taxon>Embryophyta</taxon>
        <taxon>Tracheophyta</taxon>
        <taxon>Spermatophyta</taxon>
        <taxon>Magnoliopsida</taxon>
        <taxon>eudicotyledons</taxon>
        <taxon>Gunneridae</taxon>
        <taxon>Pentapetalae</taxon>
        <taxon>rosids</taxon>
        <taxon>fabids</taxon>
        <taxon>Fabales</taxon>
        <taxon>Fabaceae</taxon>
        <taxon>Papilionoideae</taxon>
        <taxon>50 kb inversion clade</taxon>
        <taxon>NPAAA clade</taxon>
        <taxon>indigoferoid/millettioid clade</taxon>
        <taxon>Phaseoleae</taxon>
        <taxon>Vigna</taxon>
    </lineage>
</organism>
<proteinExistence type="predicted"/>
<dbReference type="GO" id="GO:2000762">
    <property type="term" value="P:regulation of phenylpropanoid metabolic process"/>
    <property type="evidence" value="ECO:0007669"/>
    <property type="project" value="InterPro"/>
</dbReference>
<dbReference type="EMBL" id="CP144695">
    <property type="protein sequence ID" value="WVZ05656.1"/>
    <property type="molecule type" value="Genomic_DNA"/>
</dbReference>
<evidence type="ECO:0008006" key="4">
    <source>
        <dbReference type="Google" id="ProtNLM"/>
    </source>
</evidence>
<evidence type="ECO:0000313" key="2">
    <source>
        <dbReference type="EMBL" id="WVZ05656.1"/>
    </source>
</evidence>
<dbReference type="GO" id="GO:0016592">
    <property type="term" value="C:mediator complex"/>
    <property type="evidence" value="ECO:0007669"/>
    <property type="project" value="InterPro"/>
</dbReference>
<gene>
    <name evidence="2" type="ORF">V8G54_019002</name>
</gene>